<dbReference type="EMBL" id="PNBA02000001">
    <property type="protein sequence ID" value="KAG6435192.1"/>
    <property type="molecule type" value="Genomic_DNA"/>
</dbReference>
<sequence>MRSHTTPIMRREKMLPETEATPALPMSERLRLMLSRMMGTSGAAAKVETKHVKKEIQARWKDRMWGCAKEVIFRTLALCSESTGNENLFSVEGTFISAILREGIVLC</sequence>
<accession>A0A8X9AAM2</accession>
<dbReference type="Proteomes" id="UP000298416">
    <property type="component" value="Unassembled WGS sequence"/>
</dbReference>
<comment type="caution">
    <text evidence="2">The sequence shown here is derived from an EMBL/GenBank/DDBJ whole genome shotgun (WGS) entry which is preliminary data.</text>
</comment>
<dbReference type="AlphaFoldDB" id="A0A8X9AAM2"/>
<proteinExistence type="predicted"/>
<reference evidence="2" key="1">
    <citation type="submission" date="2018-01" db="EMBL/GenBank/DDBJ databases">
        <authorList>
            <person name="Mao J.F."/>
        </authorList>
    </citation>
    <scope>NUCLEOTIDE SEQUENCE</scope>
    <source>
        <strain evidence="2">Huo1</strain>
        <tissue evidence="2">Leaf</tissue>
    </source>
</reference>
<organism evidence="2">
    <name type="scientific">Salvia splendens</name>
    <name type="common">Scarlet sage</name>
    <dbReference type="NCBI Taxonomy" id="180675"/>
    <lineage>
        <taxon>Eukaryota</taxon>
        <taxon>Viridiplantae</taxon>
        <taxon>Streptophyta</taxon>
        <taxon>Embryophyta</taxon>
        <taxon>Tracheophyta</taxon>
        <taxon>Spermatophyta</taxon>
        <taxon>Magnoliopsida</taxon>
        <taxon>eudicotyledons</taxon>
        <taxon>Gunneridae</taxon>
        <taxon>Pentapetalae</taxon>
        <taxon>asterids</taxon>
        <taxon>lamiids</taxon>
        <taxon>Lamiales</taxon>
        <taxon>Lamiaceae</taxon>
        <taxon>Nepetoideae</taxon>
        <taxon>Mentheae</taxon>
        <taxon>Salviinae</taxon>
        <taxon>Salvia</taxon>
        <taxon>Salvia subgen. Calosphace</taxon>
        <taxon>core Calosphace</taxon>
    </lineage>
</organism>
<reference evidence="2" key="2">
    <citation type="submission" date="2020-08" db="EMBL/GenBank/DDBJ databases">
        <title>Plant Genome Project.</title>
        <authorList>
            <person name="Zhang R.-G."/>
        </authorList>
    </citation>
    <scope>NUCLEOTIDE SEQUENCE</scope>
    <source>
        <strain evidence="2">Huo1</strain>
        <tissue evidence="2">Leaf</tissue>
    </source>
</reference>
<evidence type="ECO:0000313" key="2">
    <source>
        <dbReference type="EMBL" id="KAG6435192.1"/>
    </source>
</evidence>
<evidence type="ECO:0000313" key="3">
    <source>
        <dbReference type="Proteomes" id="UP000298416"/>
    </source>
</evidence>
<protein>
    <submittedName>
        <fullName evidence="2">Uncharacterized protein</fullName>
    </submittedName>
</protein>
<gene>
    <name evidence="2" type="ORF">SASPL_100062</name>
</gene>
<feature type="region of interest" description="Disordered" evidence="1">
    <location>
        <begin position="1"/>
        <end position="21"/>
    </location>
</feature>
<name>A0A8X9AAM2_SALSN</name>
<keyword evidence="3" id="KW-1185">Reference proteome</keyword>
<evidence type="ECO:0000256" key="1">
    <source>
        <dbReference type="SAM" id="MobiDB-lite"/>
    </source>
</evidence>